<dbReference type="InterPro" id="IPR032456">
    <property type="entry name" value="Peptidase_M48_N"/>
</dbReference>
<keyword evidence="3 14" id="KW-0812">Transmembrane</keyword>
<dbReference type="Pfam" id="PF16491">
    <property type="entry name" value="Peptidase_M48_N"/>
    <property type="match status" value="1"/>
</dbReference>
<protein>
    <submittedName>
        <fullName evidence="17">Peptidase M48</fullName>
    </submittedName>
</protein>
<evidence type="ECO:0000259" key="15">
    <source>
        <dbReference type="Pfam" id="PF01435"/>
    </source>
</evidence>
<comment type="subcellular location">
    <subcellularLocation>
        <location evidence="1">Endoplasmic reticulum membrane</location>
        <topology evidence="1">Multi-pass membrane protein</topology>
    </subcellularLocation>
</comment>
<dbReference type="GO" id="GO:0046872">
    <property type="term" value="F:metal ion binding"/>
    <property type="evidence" value="ECO:0007669"/>
    <property type="project" value="UniProtKB-KW"/>
</dbReference>
<keyword evidence="6" id="KW-0256">Endoplasmic reticulum</keyword>
<gene>
    <name evidence="17" type="ORF">A2140_08200</name>
</gene>
<evidence type="ECO:0000313" key="18">
    <source>
        <dbReference type="Proteomes" id="UP000178379"/>
    </source>
</evidence>
<evidence type="ECO:0000256" key="8">
    <source>
        <dbReference type="ARBA" id="ARBA00022989"/>
    </source>
</evidence>
<evidence type="ECO:0000256" key="4">
    <source>
        <dbReference type="ARBA" id="ARBA00022723"/>
    </source>
</evidence>
<feature type="transmembrane region" description="Helical" evidence="14">
    <location>
        <begin position="6"/>
        <end position="26"/>
    </location>
</feature>
<dbReference type="Pfam" id="PF01435">
    <property type="entry name" value="Peptidase_M48"/>
    <property type="match status" value="1"/>
</dbReference>
<feature type="active site" evidence="11">
    <location>
        <position position="280"/>
    </location>
</feature>
<evidence type="ECO:0000256" key="12">
    <source>
        <dbReference type="PIRSR" id="PIRSR627057-2"/>
    </source>
</evidence>
<evidence type="ECO:0000313" key="17">
    <source>
        <dbReference type="EMBL" id="OGI40103.1"/>
    </source>
</evidence>
<evidence type="ECO:0000256" key="1">
    <source>
        <dbReference type="ARBA" id="ARBA00004477"/>
    </source>
</evidence>
<keyword evidence="2 13" id="KW-0645">Protease</keyword>
<dbReference type="PANTHER" id="PTHR10120">
    <property type="entry name" value="CAAX PRENYL PROTEASE 1"/>
    <property type="match status" value="1"/>
</dbReference>
<keyword evidence="9 13" id="KW-0482">Metalloprotease</keyword>
<evidence type="ECO:0000259" key="16">
    <source>
        <dbReference type="Pfam" id="PF16491"/>
    </source>
</evidence>
<accession>A0A1F6T4N2</accession>
<feature type="domain" description="CAAX prenyl protease 1 N-terminal" evidence="16">
    <location>
        <begin position="29"/>
        <end position="206"/>
    </location>
</feature>
<feature type="domain" description="Peptidase M48" evidence="15">
    <location>
        <begin position="210"/>
        <end position="414"/>
    </location>
</feature>
<evidence type="ECO:0000256" key="3">
    <source>
        <dbReference type="ARBA" id="ARBA00022692"/>
    </source>
</evidence>
<keyword evidence="4 12" id="KW-0479">Metal-binding</keyword>
<evidence type="ECO:0000256" key="2">
    <source>
        <dbReference type="ARBA" id="ARBA00022670"/>
    </source>
</evidence>
<feature type="binding site" evidence="12">
    <location>
        <position position="283"/>
    </location>
    <ligand>
        <name>Zn(2+)</name>
        <dbReference type="ChEBI" id="CHEBI:29105"/>
        <note>catalytic</note>
    </ligand>
</feature>
<keyword evidence="8 14" id="KW-1133">Transmembrane helix</keyword>
<evidence type="ECO:0000256" key="9">
    <source>
        <dbReference type="ARBA" id="ARBA00023049"/>
    </source>
</evidence>
<feature type="transmembrane region" description="Helical" evidence="14">
    <location>
        <begin position="71"/>
        <end position="89"/>
    </location>
</feature>
<keyword evidence="5 13" id="KW-0378">Hydrolase</keyword>
<feature type="transmembrane region" description="Helical" evidence="14">
    <location>
        <begin position="177"/>
        <end position="204"/>
    </location>
</feature>
<feature type="transmembrane region" description="Helical" evidence="14">
    <location>
        <begin position="331"/>
        <end position="351"/>
    </location>
</feature>
<evidence type="ECO:0000256" key="7">
    <source>
        <dbReference type="ARBA" id="ARBA00022833"/>
    </source>
</evidence>
<evidence type="ECO:0000256" key="11">
    <source>
        <dbReference type="PIRSR" id="PIRSR627057-1"/>
    </source>
</evidence>
<organism evidence="17 18">
    <name type="scientific">Candidatus Muproteobacteria bacterium RBG_16_62_13</name>
    <dbReference type="NCBI Taxonomy" id="1817756"/>
    <lineage>
        <taxon>Bacteria</taxon>
        <taxon>Pseudomonadati</taxon>
        <taxon>Pseudomonadota</taxon>
        <taxon>Candidatus Muproteobacteria</taxon>
    </lineage>
</organism>
<dbReference type="Gene3D" id="3.30.2010.10">
    <property type="entry name" value="Metalloproteases ('zincins'), catalytic domain"/>
    <property type="match status" value="1"/>
</dbReference>
<comment type="caution">
    <text evidence="17">The sequence shown here is derived from an EMBL/GenBank/DDBJ whole genome shotgun (WGS) entry which is preliminary data.</text>
</comment>
<dbReference type="AlphaFoldDB" id="A0A1F6T4N2"/>
<comment type="cofactor">
    <cofactor evidence="12 13">
        <name>Zn(2+)</name>
        <dbReference type="ChEBI" id="CHEBI:29105"/>
    </cofactor>
    <text evidence="12 13">Binds 1 zinc ion per subunit.</text>
</comment>
<keyword evidence="7 12" id="KW-0862">Zinc</keyword>
<feature type="binding site" evidence="12">
    <location>
        <position position="279"/>
    </location>
    <ligand>
        <name>Zn(2+)</name>
        <dbReference type="ChEBI" id="CHEBI:29105"/>
        <note>catalytic</note>
    </ligand>
</feature>
<feature type="active site" description="Proton donor" evidence="11">
    <location>
        <position position="361"/>
    </location>
</feature>
<sequence length="416" mass="47756">MTPTLFAALFLFLLGLMLATELWLANRHIRYVEAHRNKVPRWFQRRINLRTHRRSADYTATKVRFSRLETLYGAVLLLSWTLGGGLALMDDFWRATGWGEIGIGVGFLLSVMLLMTLLELPVTAYQTFGIEHRFGFNRMSIRLFIGDTLKHLLIAVLIGLPIAWAALALMTYSGQYWWLWVWLLWMGFTLFLVWAYPTLIAPLFNRFRALRDKALRRRLTSLLERTGFQSKGIYVIDSSQRTSHGNAYFTGFGASKRIVFFDSLLKRLRPAEVEAVVAHELGHFKLGHILKRLVMMALMSLAGLWLLGQIINQPWFYQGLGVTQTSPHTALILFMLAGPVFTFFLQPLYAWGSRRHEYQADDFAARQTSARLLVSALVKLYRDNASTLTPDPMYSAFHDSHPPALRRITALLGRRK</sequence>
<feature type="transmembrane region" description="Helical" evidence="14">
    <location>
        <begin position="293"/>
        <end position="311"/>
    </location>
</feature>
<dbReference type="EMBL" id="MFSQ01000065">
    <property type="protein sequence ID" value="OGI40103.1"/>
    <property type="molecule type" value="Genomic_DNA"/>
</dbReference>
<name>A0A1F6T4N2_9PROT</name>
<evidence type="ECO:0000256" key="13">
    <source>
        <dbReference type="RuleBase" id="RU003983"/>
    </source>
</evidence>
<dbReference type="GO" id="GO:0004222">
    <property type="term" value="F:metalloendopeptidase activity"/>
    <property type="evidence" value="ECO:0007669"/>
    <property type="project" value="InterPro"/>
</dbReference>
<feature type="transmembrane region" description="Helical" evidence="14">
    <location>
        <begin position="101"/>
        <end position="128"/>
    </location>
</feature>
<dbReference type="CDD" id="cd07343">
    <property type="entry name" value="M48A_Zmpste24p_like"/>
    <property type="match status" value="1"/>
</dbReference>
<dbReference type="GO" id="GO:0071586">
    <property type="term" value="P:CAAX-box protein processing"/>
    <property type="evidence" value="ECO:0007669"/>
    <property type="project" value="InterPro"/>
</dbReference>
<feature type="binding site" evidence="12">
    <location>
        <position position="357"/>
    </location>
    <ligand>
        <name>Zn(2+)</name>
        <dbReference type="ChEBI" id="CHEBI:29105"/>
        <note>catalytic</note>
    </ligand>
</feature>
<keyword evidence="10 14" id="KW-0472">Membrane</keyword>
<feature type="transmembrane region" description="Helical" evidence="14">
    <location>
        <begin position="149"/>
        <end position="171"/>
    </location>
</feature>
<dbReference type="InterPro" id="IPR001915">
    <property type="entry name" value="Peptidase_M48"/>
</dbReference>
<dbReference type="InterPro" id="IPR027057">
    <property type="entry name" value="CAXX_Prtase_1"/>
</dbReference>
<evidence type="ECO:0000256" key="6">
    <source>
        <dbReference type="ARBA" id="ARBA00022824"/>
    </source>
</evidence>
<dbReference type="Proteomes" id="UP000178379">
    <property type="component" value="Unassembled WGS sequence"/>
</dbReference>
<comment type="similarity">
    <text evidence="13">Belongs to the peptidase M48 family.</text>
</comment>
<proteinExistence type="inferred from homology"/>
<dbReference type="STRING" id="1817756.A2140_08200"/>
<dbReference type="FunFam" id="3.30.2010.10:FF:000002">
    <property type="entry name" value="CAAX prenyl protease"/>
    <property type="match status" value="1"/>
</dbReference>
<reference evidence="17 18" key="1">
    <citation type="journal article" date="2016" name="Nat. Commun.">
        <title>Thousands of microbial genomes shed light on interconnected biogeochemical processes in an aquifer system.</title>
        <authorList>
            <person name="Anantharaman K."/>
            <person name="Brown C.T."/>
            <person name="Hug L.A."/>
            <person name="Sharon I."/>
            <person name="Castelle C.J."/>
            <person name="Probst A.J."/>
            <person name="Thomas B.C."/>
            <person name="Singh A."/>
            <person name="Wilkins M.J."/>
            <person name="Karaoz U."/>
            <person name="Brodie E.L."/>
            <person name="Williams K.H."/>
            <person name="Hubbard S.S."/>
            <person name="Banfield J.F."/>
        </authorList>
    </citation>
    <scope>NUCLEOTIDE SEQUENCE [LARGE SCALE GENOMIC DNA]</scope>
</reference>
<evidence type="ECO:0000256" key="10">
    <source>
        <dbReference type="ARBA" id="ARBA00023136"/>
    </source>
</evidence>
<evidence type="ECO:0000256" key="5">
    <source>
        <dbReference type="ARBA" id="ARBA00022801"/>
    </source>
</evidence>
<evidence type="ECO:0000256" key="14">
    <source>
        <dbReference type="SAM" id="Phobius"/>
    </source>
</evidence>